<feature type="compositionally biased region" description="Basic and acidic residues" evidence="2">
    <location>
        <begin position="419"/>
        <end position="439"/>
    </location>
</feature>
<dbReference type="PANTHER" id="PTHR31532">
    <property type="entry name" value="BIORIENTATION OF CHROMOSOMES IN CELL DIVISION 1 FAMILY MEMBER"/>
    <property type="match status" value="1"/>
</dbReference>
<feature type="compositionally biased region" description="Basic and acidic residues" evidence="2">
    <location>
        <begin position="1293"/>
        <end position="1303"/>
    </location>
</feature>
<dbReference type="InParanoid" id="A0A6J1WI26"/>
<protein>
    <submittedName>
        <fullName evidence="5">Biorientation of chromosomes in cell division protein 1-like 1</fullName>
    </submittedName>
</protein>
<accession>A0A6J1WI26</accession>
<dbReference type="GO" id="GO:0031297">
    <property type="term" value="P:replication fork processing"/>
    <property type="evidence" value="ECO:0007669"/>
    <property type="project" value="TreeGrafter"/>
</dbReference>
<feature type="compositionally biased region" description="Basic residues" evidence="2">
    <location>
        <begin position="1250"/>
        <end position="1264"/>
    </location>
</feature>
<dbReference type="Pfam" id="PF05205">
    <property type="entry name" value="COMPASS-Shg1"/>
    <property type="match status" value="1"/>
</dbReference>
<sequence>MAHMQYIPGDPRMVDQLVYELKSRGIFDQFRKDCIADVDTRPAYQNLRQRVENSVATFLSRQCWTPDLNKNQLREKLRKHILDGNYLEQGVERIVDQVVNPKVASVFIPQVEDLVYDFLGITRKKKDVPVAETSNLKANNNDLLPTDLEAVSPGSVKSNDDKTEQMDIDEIKDENKITIDQEHKSCIKEDSSVGLELPEKEKLDGQDTQMSGISELTSNESDVSIDKSSIPLPNDEIKPEDIPRPTDSPPKVAKVELDSIELPKEPYLSTDIPLPDEIHTSDKDHYFKPVNVNSEDESSSDSSLRRNMSPLTPIRNFNNENSCDAQQAFENDSVDKSDEKKEPSTFRFAIAETKSLENSSDGIETEKKDLDQSGLSYQFNNQVNINTFNTPVYDDSSNSNLLHIDYESDVNSKTNTETKAPEADYSQDSKKERKIEEKRSSHKSSHNSRDSHRHSSSKDKRSDSKQSNSRDSSKHDKKSSSSKDDHKSKSSHKESSKDRSDKKDNRDSSKHRSSHKSSSHRDSKSHKSSSSSQRHSSKHSDDKKSSSSSSSHRDKSEKSSEKSSKDSKEKSSKDSSKSSSHRSDKDRKSGSKSKHDDKDKKKEKKETDDHYSSSGRGNHNRRSTDRDSNDGSSSSKGSNNPSSTKSTESKKDNKGTSKSDSTSTSGDSTSPSDKEHCVNETQNTTKEVMQPKLIVRVEHLEMPVATPPRLPFVPDVTLKKPKYAANLEEAKKLMKMRKFLDEEQKRMNQEAALLLEFQANVRPSLSQIYSSIPPGPELEFACVTNPVEMVIEKQQTPESSNSSADTSDDLKTSIQSVETKNDAIIEILTAAQQVENIEEQKQLQIQNNNEILQMVEKVEDEVEADADSKATVKKLETVENIDIADKDTLEREENDNKSDGISVELAMESLHGELYTHNDFKKETESMISKINTIENIQKELNSNKRTEYFEVTIITEELSEAEDSVDSTKDTEIKTSIKKVDEDNEHAEIVTNNVKSKEIEYHTEEHQNKFKIDISNSSSDEKLLRYFREHEKFTAELERDTFSKFLKSYTDNISVSKMYLMNCDTYEENILKEISQHFGKYKIVNYYKNGHFKMSKTTNIVKDLNVSGEIILPNIDYFESNTNRSPIFSPVKSECSFELSSDYDAKLEEMVNKTSRKEIMEIILGNIADESPTKMPKIDYCSELNIESNNENPLKRKFNETESIINNNRPVLTPNKIRKLSGSDQISSTTEENEESSNNNVSTNVRSKYLGRAKRVGLPRPKRTNLPNSPSSDKSIENYEQNTPVSQTPNGKIKETPRNKVQRYDTSDLYKPKLHYLSRRNNIT</sequence>
<keyword evidence="1" id="KW-0175">Coiled coil</keyword>
<feature type="compositionally biased region" description="Low complexity" evidence="2">
    <location>
        <begin position="630"/>
        <end position="646"/>
    </location>
</feature>
<feature type="compositionally biased region" description="Polar residues" evidence="2">
    <location>
        <begin position="793"/>
        <end position="805"/>
    </location>
</feature>
<dbReference type="GO" id="GO:0048188">
    <property type="term" value="C:Set1C/COMPASS complex"/>
    <property type="evidence" value="ECO:0007669"/>
    <property type="project" value="TreeGrafter"/>
</dbReference>
<organism evidence="4 5">
    <name type="scientific">Galleria mellonella</name>
    <name type="common">Greater wax moth</name>
    <dbReference type="NCBI Taxonomy" id="7137"/>
    <lineage>
        <taxon>Eukaryota</taxon>
        <taxon>Metazoa</taxon>
        <taxon>Ecdysozoa</taxon>
        <taxon>Arthropoda</taxon>
        <taxon>Hexapoda</taxon>
        <taxon>Insecta</taxon>
        <taxon>Pterygota</taxon>
        <taxon>Neoptera</taxon>
        <taxon>Endopterygota</taxon>
        <taxon>Lepidoptera</taxon>
        <taxon>Glossata</taxon>
        <taxon>Ditrysia</taxon>
        <taxon>Pyraloidea</taxon>
        <taxon>Pyralidae</taxon>
        <taxon>Galleriinae</taxon>
        <taxon>Galleria</taxon>
    </lineage>
</organism>
<feature type="compositionally biased region" description="Basic and acidic residues" evidence="2">
    <location>
        <begin position="471"/>
        <end position="510"/>
    </location>
</feature>
<feature type="region of interest" description="Disordered" evidence="2">
    <location>
        <begin position="793"/>
        <end position="813"/>
    </location>
</feature>
<feature type="compositionally biased region" description="Basic and acidic residues" evidence="2">
    <location>
        <begin position="235"/>
        <end position="244"/>
    </location>
</feature>
<proteinExistence type="predicted"/>
<feature type="compositionally biased region" description="Basic and acidic residues" evidence="2">
    <location>
        <begin position="538"/>
        <end position="611"/>
    </location>
</feature>
<feature type="compositionally biased region" description="Basic residues" evidence="2">
    <location>
        <begin position="440"/>
        <end position="455"/>
    </location>
</feature>
<feature type="compositionally biased region" description="Low complexity" evidence="2">
    <location>
        <begin position="658"/>
        <end position="671"/>
    </location>
</feature>
<feature type="region of interest" description="Disordered" evidence="2">
    <location>
        <begin position="189"/>
        <end position="374"/>
    </location>
</feature>
<evidence type="ECO:0000313" key="4">
    <source>
        <dbReference type="Proteomes" id="UP001652740"/>
    </source>
</evidence>
<feature type="compositionally biased region" description="Basic and acidic residues" evidence="2">
    <location>
        <begin position="253"/>
        <end position="264"/>
    </location>
</feature>
<feature type="compositionally biased region" description="Basic residues" evidence="2">
    <location>
        <begin position="511"/>
        <end position="527"/>
    </location>
</feature>
<dbReference type="RefSeq" id="XP_026754028.2">
    <property type="nucleotide sequence ID" value="XM_026898227.3"/>
</dbReference>
<dbReference type="PANTHER" id="PTHR31532:SF10">
    <property type="entry name" value="BIORIENTATION OF CHROMOSOMES IN CELL DIVISION PROTEIN 1-LIKE 1"/>
    <property type="match status" value="1"/>
</dbReference>
<feature type="compositionally biased region" description="Polar residues" evidence="2">
    <location>
        <begin position="1266"/>
        <end position="1291"/>
    </location>
</feature>
<dbReference type="InterPro" id="IPR055264">
    <property type="entry name" value="BOD1/SHG1_dom"/>
</dbReference>
<feature type="region of interest" description="Disordered" evidence="2">
    <location>
        <begin position="408"/>
        <end position="685"/>
    </location>
</feature>
<evidence type="ECO:0000259" key="3">
    <source>
        <dbReference type="Pfam" id="PF05205"/>
    </source>
</evidence>
<gene>
    <name evidence="5" type="primary">LOC113514213</name>
</gene>
<dbReference type="KEGG" id="gmw:113514213"/>
<name>A0A6J1WI26_GALME</name>
<keyword evidence="4" id="KW-1185">Reference proteome</keyword>
<evidence type="ECO:0000256" key="1">
    <source>
        <dbReference type="SAM" id="Coils"/>
    </source>
</evidence>
<feature type="compositionally biased region" description="Basic and acidic residues" evidence="2">
    <location>
        <begin position="189"/>
        <end position="205"/>
    </location>
</feature>
<feature type="compositionally biased region" description="Basic and acidic residues" evidence="2">
    <location>
        <begin position="647"/>
        <end position="657"/>
    </location>
</feature>
<evidence type="ECO:0000313" key="5">
    <source>
        <dbReference type="RefSeq" id="XP_026754028.2"/>
    </source>
</evidence>
<feature type="compositionally biased region" description="Basic and acidic residues" evidence="2">
    <location>
        <begin position="276"/>
        <end position="287"/>
    </location>
</feature>
<dbReference type="GeneID" id="113514213"/>
<feature type="compositionally biased region" description="Polar residues" evidence="2">
    <location>
        <begin position="305"/>
        <end position="330"/>
    </location>
</feature>
<dbReference type="Proteomes" id="UP001652740">
    <property type="component" value="Unplaced"/>
</dbReference>
<feature type="compositionally biased region" description="Polar residues" evidence="2">
    <location>
        <begin position="409"/>
        <end position="418"/>
    </location>
</feature>
<feature type="region of interest" description="Disordered" evidence="2">
    <location>
        <begin position="1206"/>
        <end position="1303"/>
    </location>
</feature>
<feature type="compositionally biased region" description="Basic and acidic residues" evidence="2">
    <location>
        <begin position="333"/>
        <end position="344"/>
    </location>
</feature>
<reference evidence="5" key="1">
    <citation type="submission" date="2025-08" db="UniProtKB">
        <authorList>
            <consortium name="RefSeq"/>
        </authorList>
    </citation>
    <scope>IDENTIFICATION</scope>
    <source>
        <tissue evidence="5">Whole larvae</tissue>
    </source>
</reference>
<feature type="compositionally biased region" description="Polar residues" evidence="2">
    <location>
        <begin position="206"/>
        <end position="222"/>
    </location>
</feature>
<evidence type="ECO:0000256" key="2">
    <source>
        <dbReference type="SAM" id="MobiDB-lite"/>
    </source>
</evidence>
<feature type="coiled-coil region" evidence="1">
    <location>
        <begin position="730"/>
        <end position="760"/>
    </location>
</feature>
<feature type="compositionally biased region" description="Low complexity" evidence="2">
    <location>
        <begin position="1237"/>
        <end position="1246"/>
    </location>
</feature>
<feature type="domain" description="BOD1/SHG1" evidence="3">
    <location>
        <begin position="16"/>
        <end position="112"/>
    </location>
</feature>
<feature type="region of interest" description="Disordered" evidence="2">
    <location>
        <begin position="144"/>
        <end position="165"/>
    </location>
</feature>